<protein>
    <submittedName>
        <fullName evidence="2">Uncharacterized protein</fullName>
    </submittedName>
</protein>
<proteinExistence type="predicted"/>
<sequence length="51" mass="5775">MAETGKKAEVSRWRQKADSSEWLKKHLEADPHLPTALGEQGASHWRTGQAY</sequence>
<feature type="region of interest" description="Disordered" evidence="1">
    <location>
        <begin position="24"/>
        <end position="51"/>
    </location>
</feature>
<evidence type="ECO:0000256" key="1">
    <source>
        <dbReference type="SAM" id="MobiDB-lite"/>
    </source>
</evidence>
<evidence type="ECO:0000313" key="3">
    <source>
        <dbReference type="Proteomes" id="UP000006180"/>
    </source>
</evidence>
<reference evidence="2 3" key="1">
    <citation type="journal article" date="2012" name="J. Bacteriol.">
        <title>Complete genome sequence of the broad-host-range strain Sinorhizobium fredii USDA257.</title>
        <authorList>
            <person name="Schuldes J."/>
            <person name="Rodriguez Orbegoso M."/>
            <person name="Schmeisser C."/>
            <person name="Krishnan H.B."/>
            <person name="Daniel R."/>
            <person name="Streit W.R."/>
        </authorList>
    </citation>
    <scope>NUCLEOTIDE SEQUENCE [LARGE SCALE GENOMIC DNA]</scope>
    <source>
        <strain evidence="2 3">USDA 257</strain>
    </source>
</reference>
<gene>
    <name evidence="2" type="ORF">USDA257_c38620</name>
</gene>
<dbReference type="STRING" id="1185652.USDA257_c38620"/>
<dbReference type="Proteomes" id="UP000006180">
    <property type="component" value="Chromosome"/>
</dbReference>
<dbReference type="HOGENOM" id="CLU_3103838_0_0_5"/>
<dbReference type="EMBL" id="CP003563">
    <property type="protein sequence ID" value="AFL52407.1"/>
    <property type="molecule type" value="Genomic_DNA"/>
</dbReference>
<dbReference type="AlphaFoldDB" id="I3X951"/>
<accession>I3X951</accession>
<evidence type="ECO:0000313" key="2">
    <source>
        <dbReference type="EMBL" id="AFL52407.1"/>
    </source>
</evidence>
<dbReference type="PATRIC" id="fig|1185652.3.peg.4011"/>
<name>I3X951_SINF2</name>
<organism evidence="2 3">
    <name type="scientific">Sinorhizobium fredii (strain USDA 257)</name>
    <dbReference type="NCBI Taxonomy" id="1185652"/>
    <lineage>
        <taxon>Bacteria</taxon>
        <taxon>Pseudomonadati</taxon>
        <taxon>Pseudomonadota</taxon>
        <taxon>Alphaproteobacteria</taxon>
        <taxon>Hyphomicrobiales</taxon>
        <taxon>Rhizobiaceae</taxon>
        <taxon>Sinorhizobium/Ensifer group</taxon>
        <taxon>Sinorhizobium</taxon>
    </lineage>
</organism>
<dbReference type="KEGG" id="sfd:USDA257_c38620"/>